<reference evidence="1" key="2">
    <citation type="journal article" date="2015" name="Data Brief">
        <title>Shoot transcriptome of the giant reed, Arundo donax.</title>
        <authorList>
            <person name="Barrero R.A."/>
            <person name="Guerrero F.D."/>
            <person name="Moolhuijzen P."/>
            <person name="Goolsby J.A."/>
            <person name="Tidwell J."/>
            <person name="Bellgard S.E."/>
            <person name="Bellgard M.I."/>
        </authorList>
    </citation>
    <scope>NUCLEOTIDE SEQUENCE</scope>
    <source>
        <tissue evidence="1">Shoot tissue taken approximately 20 cm above the soil surface</tissue>
    </source>
</reference>
<accession>A0A0A9FNV7</accession>
<dbReference type="EMBL" id="GBRH01187918">
    <property type="protein sequence ID" value="JAE09978.1"/>
    <property type="molecule type" value="Transcribed_RNA"/>
</dbReference>
<evidence type="ECO:0000313" key="1">
    <source>
        <dbReference type="EMBL" id="JAE09978.1"/>
    </source>
</evidence>
<organism evidence="1">
    <name type="scientific">Arundo donax</name>
    <name type="common">Giant reed</name>
    <name type="synonym">Donax arundinaceus</name>
    <dbReference type="NCBI Taxonomy" id="35708"/>
    <lineage>
        <taxon>Eukaryota</taxon>
        <taxon>Viridiplantae</taxon>
        <taxon>Streptophyta</taxon>
        <taxon>Embryophyta</taxon>
        <taxon>Tracheophyta</taxon>
        <taxon>Spermatophyta</taxon>
        <taxon>Magnoliopsida</taxon>
        <taxon>Liliopsida</taxon>
        <taxon>Poales</taxon>
        <taxon>Poaceae</taxon>
        <taxon>PACMAD clade</taxon>
        <taxon>Arundinoideae</taxon>
        <taxon>Arundineae</taxon>
        <taxon>Arundo</taxon>
    </lineage>
</organism>
<reference evidence="1" key="1">
    <citation type="submission" date="2014-09" db="EMBL/GenBank/DDBJ databases">
        <authorList>
            <person name="Magalhaes I.L.F."/>
            <person name="Oliveira U."/>
            <person name="Santos F.R."/>
            <person name="Vidigal T.H.D.A."/>
            <person name="Brescovit A.D."/>
            <person name="Santos A.J."/>
        </authorList>
    </citation>
    <scope>NUCLEOTIDE SEQUENCE</scope>
    <source>
        <tissue evidence="1">Shoot tissue taken approximately 20 cm above the soil surface</tissue>
    </source>
</reference>
<sequence length="26" mass="3149">MNPHQLHHHIKKILHSSCIKQWQCSN</sequence>
<proteinExistence type="predicted"/>
<dbReference type="AlphaFoldDB" id="A0A0A9FNV7"/>
<protein>
    <submittedName>
        <fullName evidence="1">Uncharacterized protein</fullName>
    </submittedName>
</protein>
<name>A0A0A9FNV7_ARUDO</name>